<comment type="caution">
    <text evidence="2">The sequence shown here is derived from an EMBL/GenBank/DDBJ whole genome shotgun (WGS) entry which is preliminary data.</text>
</comment>
<feature type="compositionally biased region" description="Polar residues" evidence="1">
    <location>
        <begin position="235"/>
        <end position="251"/>
    </location>
</feature>
<dbReference type="RefSeq" id="XP_040677063.1">
    <property type="nucleotide sequence ID" value="XM_040824900.1"/>
</dbReference>
<feature type="region of interest" description="Disordered" evidence="1">
    <location>
        <begin position="228"/>
        <end position="256"/>
    </location>
</feature>
<gene>
    <name evidence="2" type="ORF">MAM_06102</name>
</gene>
<organism evidence="2 3">
    <name type="scientific">Metarhizium album (strain ARSEF 1941)</name>
    <dbReference type="NCBI Taxonomy" id="1081103"/>
    <lineage>
        <taxon>Eukaryota</taxon>
        <taxon>Fungi</taxon>
        <taxon>Dikarya</taxon>
        <taxon>Ascomycota</taxon>
        <taxon>Pezizomycotina</taxon>
        <taxon>Sordariomycetes</taxon>
        <taxon>Hypocreomycetidae</taxon>
        <taxon>Hypocreales</taxon>
        <taxon>Clavicipitaceae</taxon>
        <taxon>Metarhizium</taxon>
    </lineage>
</organism>
<dbReference type="Proteomes" id="UP000030816">
    <property type="component" value="Unassembled WGS sequence"/>
</dbReference>
<sequence>MDSGRPSSLDEISITASALRRFARTPTGHRLGLRRSTTESTSSSSTSSFEPDQPPPCVYETTRGTLSDECALHRFIVWAAVKRNACPKMTSEERRECPLFGCRERFPDHEGLLQHLYDCKYLEHGKYWCYDCGRVETFHDINKCRRSHPSKRKRLISVAKSFLSSLGRPKTPTPSLLDLEVEDNPYSYVYPVEDECSIGAHPGFELQSNEIHEIASSEVTLPTIPEDRQQDHLSRSSSAPSTYTAHTQPLSIHSRKSMAESSYRAYLNRSWSPHVETVSPADLVKPDSVNAAAKPALQLNTRAAFDISQAQSRRRTSHLQPTSSVRSTSSTTSTNSTNSTNSTSSTASYTISPTSVWSGSWGIGTCIESNLTSPADDVPNSDDVLPCSHPLPPHPHADDVNMAFSKFADESTGSMGLTELSADVPTVLHLMDAKQSTASTVDPPVLSSTEILQPESFRSESQQPQQLIDDLKRRNKGQASPHELVHSARDTWDLHVSDSQAKLRQLRRPGENHVASNFCGMTANFVAFTGLKTMSDMLRGKQPQSPSDVLCFLHIAYSLCFVIHGQDATRWSTEFFNQAAIYCSWMTLENRFAYWQVLDFLWTPGDMTGEDFTSIQQRCLSRPSSTANARNNKEPAYHNSVSDPLLFISQYFLDELEYAALQNTTRPEIQTSSLCVQHLETDKLATIPNSPFVNAARNLILSSAQQYHNAGGFFSSMEELLDRLESNHISTVRQLELELLHLGKTQLPPDLCDVYVQHVWEHIESLRIQDGLRLPCRRRYNELAIELVVFIMHASDSRALDSSKVEAQPETPDHCMSGLHVPTSFAFNDLVSLQPCFPSSEASLGSIYDTEQTAVNQQQPLSAPTTPSTIMSAPSQPPTSGDTTLPYKENSDMCCEICGYRPRGNPQWFRGSMAKHKKLMHAKTPPKIYPCPFPGCKSQYKNRYDNLQQHQNEKGHFVAGQESSAKSRKRRRLE</sequence>
<proteinExistence type="predicted"/>
<dbReference type="EMBL" id="AZHE01000018">
    <property type="protein sequence ID" value="KHN95997.1"/>
    <property type="molecule type" value="Genomic_DNA"/>
</dbReference>
<protein>
    <recommendedName>
        <fullName evidence="4">Zinc finger, C2H2-type/integrase, DNA-binding protein</fullName>
    </recommendedName>
</protein>
<feature type="compositionally biased region" description="Low complexity" evidence="1">
    <location>
        <begin position="322"/>
        <end position="349"/>
    </location>
</feature>
<feature type="region of interest" description="Disordered" evidence="1">
    <location>
        <begin position="307"/>
        <end position="349"/>
    </location>
</feature>
<evidence type="ECO:0008006" key="4">
    <source>
        <dbReference type="Google" id="ProtNLM"/>
    </source>
</evidence>
<dbReference type="OrthoDB" id="5366163at2759"/>
<evidence type="ECO:0000313" key="3">
    <source>
        <dbReference type="Proteomes" id="UP000030816"/>
    </source>
</evidence>
<evidence type="ECO:0000313" key="2">
    <source>
        <dbReference type="EMBL" id="KHN95997.1"/>
    </source>
</evidence>
<accession>A0A0B2WR74</accession>
<dbReference type="STRING" id="1081103.A0A0B2WR74"/>
<dbReference type="AlphaFoldDB" id="A0A0B2WR74"/>
<feature type="region of interest" description="Disordered" evidence="1">
    <location>
        <begin position="952"/>
        <end position="974"/>
    </location>
</feature>
<evidence type="ECO:0000256" key="1">
    <source>
        <dbReference type="SAM" id="MobiDB-lite"/>
    </source>
</evidence>
<feature type="region of interest" description="Disordered" evidence="1">
    <location>
        <begin position="856"/>
        <end position="882"/>
    </location>
</feature>
<reference evidence="2 3" key="1">
    <citation type="journal article" date="2014" name="Proc. Natl. Acad. Sci. U.S.A.">
        <title>Trajectory and genomic determinants of fungal-pathogen speciation and host adaptation.</title>
        <authorList>
            <person name="Hu X."/>
            <person name="Xiao G."/>
            <person name="Zheng P."/>
            <person name="Shang Y."/>
            <person name="Su Y."/>
            <person name="Zhang X."/>
            <person name="Liu X."/>
            <person name="Zhan S."/>
            <person name="St Leger R.J."/>
            <person name="Wang C."/>
        </authorList>
    </citation>
    <scope>NUCLEOTIDE SEQUENCE [LARGE SCALE GENOMIC DNA]</scope>
    <source>
        <strain evidence="2 3">ARSEF 1941</strain>
    </source>
</reference>
<feature type="region of interest" description="Disordered" evidence="1">
    <location>
        <begin position="23"/>
        <end position="56"/>
    </location>
</feature>
<dbReference type="HOGENOM" id="CLU_012924_0_0_1"/>
<name>A0A0B2WR74_METAS</name>
<dbReference type="GeneID" id="63740557"/>
<keyword evidence="3" id="KW-1185">Reference proteome</keyword>
<feature type="compositionally biased region" description="Low complexity" evidence="1">
    <location>
        <begin position="38"/>
        <end position="48"/>
    </location>
</feature>